<dbReference type="GO" id="GO:0006887">
    <property type="term" value="P:exocytosis"/>
    <property type="evidence" value="ECO:0007669"/>
    <property type="project" value="UniProtKB-KW"/>
</dbReference>
<comment type="function">
    <text evidence="5">Component of the exocyst complex involved in the docking of exocytic vesicles with fusion sites on the plasma membrane.</text>
</comment>
<feature type="region of interest" description="Disordered" evidence="6">
    <location>
        <begin position="580"/>
        <end position="619"/>
    </location>
</feature>
<dbReference type="EMBL" id="JBJKFK010000276">
    <property type="protein sequence ID" value="KAL3318194.1"/>
    <property type="molecule type" value="Genomic_DNA"/>
</dbReference>
<dbReference type="Pfam" id="PF03081">
    <property type="entry name" value="Exo70_C"/>
    <property type="match status" value="1"/>
</dbReference>
<proteinExistence type="inferred from homology"/>
<dbReference type="Proteomes" id="UP001626550">
    <property type="component" value="Unassembled WGS sequence"/>
</dbReference>
<evidence type="ECO:0000256" key="5">
    <source>
        <dbReference type="RuleBase" id="RU365026"/>
    </source>
</evidence>
<evidence type="ECO:0000256" key="3">
    <source>
        <dbReference type="ARBA" id="ARBA00022483"/>
    </source>
</evidence>
<dbReference type="InterPro" id="IPR046364">
    <property type="entry name" value="Exo70_C"/>
</dbReference>
<dbReference type="GO" id="GO:0015031">
    <property type="term" value="P:protein transport"/>
    <property type="evidence" value="ECO:0007669"/>
    <property type="project" value="UniProtKB-KW"/>
</dbReference>
<keyword evidence="9" id="KW-1185">Reference proteome</keyword>
<protein>
    <recommendedName>
        <fullName evidence="4 5">Exocyst complex component 7</fullName>
    </recommendedName>
    <alternativeName>
        <fullName evidence="5">Exocyst complex component Exo70</fullName>
    </alternativeName>
</protein>
<comment type="caution">
    <text evidence="8">The sequence shown here is derived from an EMBL/GenBank/DDBJ whole genome shotgun (WGS) entry which is preliminary data.</text>
</comment>
<evidence type="ECO:0000256" key="1">
    <source>
        <dbReference type="ARBA" id="ARBA00006756"/>
    </source>
</evidence>
<gene>
    <name evidence="8" type="ORF">Ciccas_003143</name>
</gene>
<comment type="similarity">
    <text evidence="1 5">Belongs to the EXO70 family.</text>
</comment>
<evidence type="ECO:0000256" key="2">
    <source>
        <dbReference type="ARBA" id="ARBA00022448"/>
    </source>
</evidence>
<sequence>MVKIRDALAYFQMNKPDRQEYINLKLLYKTGWSKLLKYSEQLLQENFSEQDLNKALQFSFSDKDPDSYSLLEDNAHSEVAESTLSNEIIGTIVTKYKAQVAEPEQLEVDPDLCSAILVALTHLIKHERTILDILDLKQLQDKQDLILQAILDPCIAAVMREVSDVTRCGRRQDLNTILPFLQVLKTFSEIGIDLQSELNQLQPFDGTVNSVLNSLVNRTRKTLNDLISSLNSSDPGSIFSSSQVPQDANVHQVTANTMNFLEELANYASIVGYLLTAGNYTIPIPKTDKMIKPTHLYQLAYATGPNADSKSRAVFVKKLGEYIHEIIFTLLENINRKSESYTKHSELMALLFQMNNIQYIMKSTKNDVLIRYLKASGDDYQESFQKLINERRQIYQNNLHLPGMLNLENFLNSTVNQPVQCGSSTDLLKRRQTEFSLPIAPSQKKFSAASLLKGAITPTLRRASCITPQLDSAHGPVKFQLESTCTGSQLSLASSIDTSDLLKNFNSGVWELIQLHKQVTIPDTDLQEVLRRALVNSLVPVYNNFFERCKSIAFTSNRGKYVRYTPQEFEIQLNQMLNSGGSEFNRKSDEQLKRPSRGLKSSVSNTSLSTTHNSQTRRL</sequence>
<accession>A0ABD2QF76</accession>
<name>A0ABD2QF76_9PLAT</name>
<evidence type="ECO:0000256" key="4">
    <source>
        <dbReference type="ARBA" id="ARBA00026169"/>
    </source>
</evidence>
<evidence type="ECO:0000259" key="7">
    <source>
        <dbReference type="Pfam" id="PF03081"/>
    </source>
</evidence>
<dbReference type="PANTHER" id="PTHR12542">
    <property type="entry name" value="EXOCYST COMPLEX PROTEIN EXO70"/>
    <property type="match status" value="1"/>
</dbReference>
<dbReference type="SUPFAM" id="SSF74788">
    <property type="entry name" value="Cullin repeat-like"/>
    <property type="match status" value="2"/>
</dbReference>
<feature type="domain" description="Exocyst complex subunit Exo70 C-terminal" evidence="7">
    <location>
        <begin position="114"/>
        <end position="575"/>
    </location>
</feature>
<evidence type="ECO:0000313" key="8">
    <source>
        <dbReference type="EMBL" id="KAL3318194.1"/>
    </source>
</evidence>
<organism evidence="8 9">
    <name type="scientific">Cichlidogyrus casuarinus</name>
    <dbReference type="NCBI Taxonomy" id="1844966"/>
    <lineage>
        <taxon>Eukaryota</taxon>
        <taxon>Metazoa</taxon>
        <taxon>Spiralia</taxon>
        <taxon>Lophotrochozoa</taxon>
        <taxon>Platyhelminthes</taxon>
        <taxon>Monogenea</taxon>
        <taxon>Monopisthocotylea</taxon>
        <taxon>Dactylogyridea</taxon>
        <taxon>Ancyrocephalidae</taxon>
        <taxon>Cichlidogyrus</taxon>
    </lineage>
</organism>
<dbReference type="Gene3D" id="1.20.1280.170">
    <property type="entry name" value="Exocyst complex component Exo70"/>
    <property type="match status" value="2"/>
</dbReference>
<dbReference type="AlphaFoldDB" id="A0ABD2QF76"/>
<dbReference type="InterPro" id="IPR004140">
    <property type="entry name" value="Exo70"/>
</dbReference>
<feature type="compositionally biased region" description="Basic and acidic residues" evidence="6">
    <location>
        <begin position="584"/>
        <end position="593"/>
    </location>
</feature>
<keyword evidence="2 5" id="KW-0813">Transport</keyword>
<dbReference type="InterPro" id="IPR016159">
    <property type="entry name" value="Cullin_repeat-like_dom_sf"/>
</dbReference>
<keyword evidence="5" id="KW-0653">Protein transport</keyword>
<evidence type="ECO:0000256" key="6">
    <source>
        <dbReference type="SAM" id="MobiDB-lite"/>
    </source>
</evidence>
<reference evidence="8 9" key="1">
    <citation type="submission" date="2024-11" db="EMBL/GenBank/DDBJ databases">
        <title>Adaptive evolution of stress response genes in parasites aligns with host niche diversity.</title>
        <authorList>
            <person name="Hahn C."/>
            <person name="Resl P."/>
        </authorList>
    </citation>
    <scope>NUCLEOTIDE SEQUENCE [LARGE SCALE GENOMIC DNA]</scope>
    <source>
        <strain evidence="8">EGGRZ-B1_66</strain>
        <tissue evidence="8">Body</tissue>
    </source>
</reference>
<dbReference type="PANTHER" id="PTHR12542:SF41">
    <property type="entry name" value="EXOCYST COMPLEX COMPONENT 7"/>
    <property type="match status" value="1"/>
</dbReference>
<keyword evidence="3 5" id="KW-0268">Exocytosis</keyword>
<evidence type="ECO:0000313" key="9">
    <source>
        <dbReference type="Proteomes" id="UP001626550"/>
    </source>
</evidence>
<feature type="compositionally biased region" description="Polar residues" evidence="6">
    <location>
        <begin position="599"/>
        <end position="619"/>
    </location>
</feature>